<proteinExistence type="predicted"/>
<name>A0A381ZIC0_9ZZZZ</name>
<reference evidence="1" key="1">
    <citation type="submission" date="2018-05" db="EMBL/GenBank/DDBJ databases">
        <authorList>
            <person name="Lanie J.A."/>
            <person name="Ng W.-L."/>
            <person name="Kazmierczak K.M."/>
            <person name="Andrzejewski T.M."/>
            <person name="Davidsen T.M."/>
            <person name="Wayne K.J."/>
            <person name="Tettelin H."/>
            <person name="Glass J.I."/>
            <person name="Rusch D."/>
            <person name="Podicherti R."/>
            <person name="Tsui H.-C.T."/>
            <person name="Winkler M.E."/>
        </authorList>
    </citation>
    <scope>NUCLEOTIDE SEQUENCE</scope>
</reference>
<evidence type="ECO:0000313" key="1">
    <source>
        <dbReference type="EMBL" id="SVA88939.1"/>
    </source>
</evidence>
<organism evidence="1">
    <name type="scientific">marine metagenome</name>
    <dbReference type="NCBI Taxonomy" id="408172"/>
    <lineage>
        <taxon>unclassified sequences</taxon>
        <taxon>metagenomes</taxon>
        <taxon>ecological metagenomes</taxon>
    </lineage>
</organism>
<accession>A0A381ZIC0</accession>
<dbReference type="EMBL" id="UINC01021423">
    <property type="protein sequence ID" value="SVA88939.1"/>
    <property type="molecule type" value="Genomic_DNA"/>
</dbReference>
<protein>
    <submittedName>
        <fullName evidence="1">Uncharacterized protein</fullName>
    </submittedName>
</protein>
<dbReference type="AlphaFoldDB" id="A0A381ZIC0"/>
<sequence>MVKRIIFHWFNLYEQDILNNCIMTFSVDCIGLVTQRSMVIYCFLLILIELGQVKRTIIIPEIQDKPGKDVFYYTNEMTKMM</sequence>
<gene>
    <name evidence="1" type="ORF">METZ01_LOCUS141793</name>
</gene>